<keyword evidence="2" id="KW-1185">Reference proteome</keyword>
<accession>A0ABN7VAZ5</accession>
<reference evidence="1 2" key="1">
    <citation type="submission" date="2021-06" db="EMBL/GenBank/DDBJ databases">
        <authorList>
            <person name="Kallberg Y."/>
            <person name="Tangrot J."/>
            <person name="Rosling A."/>
        </authorList>
    </citation>
    <scope>NUCLEOTIDE SEQUENCE [LARGE SCALE GENOMIC DNA]</scope>
    <source>
        <strain evidence="1 2">120-4 pot B 10/14</strain>
    </source>
</reference>
<dbReference type="EMBL" id="CAJVQB010011948">
    <property type="protein sequence ID" value="CAG8751671.1"/>
    <property type="molecule type" value="Genomic_DNA"/>
</dbReference>
<organism evidence="1 2">
    <name type="scientific">Gigaspora margarita</name>
    <dbReference type="NCBI Taxonomy" id="4874"/>
    <lineage>
        <taxon>Eukaryota</taxon>
        <taxon>Fungi</taxon>
        <taxon>Fungi incertae sedis</taxon>
        <taxon>Mucoromycota</taxon>
        <taxon>Glomeromycotina</taxon>
        <taxon>Glomeromycetes</taxon>
        <taxon>Diversisporales</taxon>
        <taxon>Gigasporaceae</taxon>
        <taxon>Gigaspora</taxon>
    </lineage>
</organism>
<proteinExistence type="predicted"/>
<dbReference type="Proteomes" id="UP000789901">
    <property type="component" value="Unassembled WGS sequence"/>
</dbReference>
<gene>
    <name evidence="1" type="ORF">GMARGA_LOCUS16461</name>
</gene>
<name>A0ABN7VAZ5_GIGMA</name>
<comment type="caution">
    <text evidence="1">The sequence shown here is derived from an EMBL/GenBank/DDBJ whole genome shotgun (WGS) entry which is preliminary data.</text>
</comment>
<sequence>MSQEIPCGSVDFCKRKLEIVLTSSSLVIGIVSGSTIWRRHGIVVCIDLPVFPNLGVGQVGSGPLGKVLLDSVFNFS</sequence>
<evidence type="ECO:0000313" key="1">
    <source>
        <dbReference type="EMBL" id="CAG8751671.1"/>
    </source>
</evidence>
<protein>
    <submittedName>
        <fullName evidence="1">282_t:CDS:1</fullName>
    </submittedName>
</protein>
<evidence type="ECO:0000313" key="2">
    <source>
        <dbReference type="Proteomes" id="UP000789901"/>
    </source>
</evidence>